<accession>A0A814TCB0</accession>
<comment type="caution">
    <text evidence="1">The sequence shown here is derived from an EMBL/GenBank/DDBJ whole genome shotgun (WGS) entry which is preliminary data.</text>
</comment>
<evidence type="ECO:0000313" key="2">
    <source>
        <dbReference type="EMBL" id="CAF3922313.1"/>
    </source>
</evidence>
<dbReference type="Proteomes" id="UP000681722">
    <property type="component" value="Unassembled WGS sequence"/>
</dbReference>
<sequence>MMTIMKSIECLPNEVWLLFMSFLSPIDLYRALAGLNHRINDLLSSMTQRPVLDTSQCAGDRIYFSDLFQLIEGKDVWSRFLLSSIDTIRLCGTLVSDALCNHYQSPEQFNSDQTLSHLFPSLRRLYISGKAADQIKISQLFIPLLTTLRDVYFIFDPPMDSSSYYEVVNDFTDHELSFYRMVFDVESDNVEEYYDAKEYEWKRMYLPNTVYLSLYIKRLDDLFNLLDVQSLPVLDHLSVSFIKRRLKNDVKMINVNNITSRLRSLKLSYMSMNDLLILFSLVHLPLLEQLTLIDIHDNSLNRLNDFQKYFESKKNLPALRPSSFRFLLRFPGELEKEWNKYHYSQWPLDVVTIDHCLEEECLCAMTYYCSPTLSIPKKYSLLIFTRSSLPFHRNIHNYSIAMNLKQAPSTSSINWTCNYLDNSKQIFEVLSKFGAIKKLQFGTWAGTKLQNIAAKLVIFSLPSNRLELDQLHSLVFFTSESSNNFLVKSQKQLCLRVLLSATRQLVKLTTNWHYIMNMDSNCVSEYSSVPPLLNLRHLHLRHFRRDEPINLSQLVDNSLLSKLFPQLTIFWSSGYNIPLDENFAKLVILIVTHFEKLTEIIINKDSCYRDLGIHGHNLLYTQQSYIENLLRNVHKFHDRNRTSIRWTKYSELRIWL</sequence>
<name>A0A814TCB0_9BILA</name>
<reference evidence="1" key="1">
    <citation type="submission" date="2021-02" db="EMBL/GenBank/DDBJ databases">
        <authorList>
            <person name="Nowell W R."/>
        </authorList>
    </citation>
    <scope>NUCLEOTIDE SEQUENCE</scope>
</reference>
<dbReference type="EMBL" id="CAJNOQ010007132">
    <property type="protein sequence ID" value="CAF1158886.1"/>
    <property type="molecule type" value="Genomic_DNA"/>
</dbReference>
<dbReference type="AlphaFoldDB" id="A0A814TCB0"/>
<keyword evidence="3" id="KW-1185">Reference proteome</keyword>
<dbReference type="EMBL" id="CAJOBC010007131">
    <property type="protein sequence ID" value="CAF3922313.1"/>
    <property type="molecule type" value="Genomic_DNA"/>
</dbReference>
<organism evidence="1 3">
    <name type="scientific">Didymodactylos carnosus</name>
    <dbReference type="NCBI Taxonomy" id="1234261"/>
    <lineage>
        <taxon>Eukaryota</taxon>
        <taxon>Metazoa</taxon>
        <taxon>Spiralia</taxon>
        <taxon>Gnathifera</taxon>
        <taxon>Rotifera</taxon>
        <taxon>Eurotatoria</taxon>
        <taxon>Bdelloidea</taxon>
        <taxon>Philodinida</taxon>
        <taxon>Philodinidae</taxon>
        <taxon>Didymodactylos</taxon>
    </lineage>
</organism>
<evidence type="ECO:0000313" key="3">
    <source>
        <dbReference type="Proteomes" id="UP000663829"/>
    </source>
</evidence>
<gene>
    <name evidence="1" type="ORF">GPM918_LOCUS21571</name>
    <name evidence="2" type="ORF">SRO942_LOCUS21568</name>
</gene>
<evidence type="ECO:0000313" key="1">
    <source>
        <dbReference type="EMBL" id="CAF1158886.1"/>
    </source>
</evidence>
<protein>
    <recommendedName>
        <fullName evidence="4">F-box domain-containing protein</fullName>
    </recommendedName>
</protein>
<dbReference type="Proteomes" id="UP000663829">
    <property type="component" value="Unassembled WGS sequence"/>
</dbReference>
<dbReference type="OrthoDB" id="10009368at2759"/>
<evidence type="ECO:0008006" key="4">
    <source>
        <dbReference type="Google" id="ProtNLM"/>
    </source>
</evidence>
<proteinExistence type="predicted"/>